<dbReference type="SMART" id="SM00487">
    <property type="entry name" value="DEXDc"/>
    <property type="match status" value="1"/>
</dbReference>
<dbReference type="Gene3D" id="3.90.1570.50">
    <property type="match status" value="1"/>
</dbReference>
<dbReference type="CDD" id="cd18030">
    <property type="entry name" value="DEXHc_RE_I_HsdR"/>
    <property type="match status" value="1"/>
</dbReference>
<evidence type="ECO:0000256" key="2">
    <source>
        <dbReference type="ARBA" id="ARBA00008598"/>
    </source>
</evidence>
<keyword evidence="3" id="KW-0540">Nuclease</keyword>
<comment type="subunit">
    <text evidence="10">The type I restriction/modification system is composed of three polypeptides R, M and S.</text>
</comment>
<comment type="function">
    <text evidence="10">Subunit R is required for both nuclease and ATPase activities, but not for modification.</text>
</comment>
<evidence type="ECO:0000313" key="12">
    <source>
        <dbReference type="EMBL" id="UVW34883.1"/>
    </source>
</evidence>
<keyword evidence="4 10" id="KW-0547">Nucleotide-binding</keyword>
<keyword evidence="6" id="KW-0255">Endonuclease</keyword>
<dbReference type="Gene3D" id="3.40.50.300">
    <property type="entry name" value="P-loop containing nucleotide triphosphate hydrolases"/>
    <property type="match status" value="2"/>
</dbReference>
<keyword evidence="9 10" id="KW-0238">DNA-binding</keyword>
<comment type="similarity">
    <text evidence="2 10">Belongs to the HsdR family.</text>
</comment>
<dbReference type="Pfam" id="PF11867">
    <property type="entry name" value="T1RH-like_C"/>
    <property type="match status" value="1"/>
</dbReference>
<evidence type="ECO:0000256" key="10">
    <source>
        <dbReference type="RuleBase" id="RU364115"/>
    </source>
</evidence>
<keyword evidence="8 10" id="KW-0067">ATP-binding</keyword>
<comment type="catalytic activity">
    <reaction evidence="1 10">
        <text>Endonucleolytic cleavage of DNA to give random double-stranded fragments with terminal 5'-phosphates, ATP is simultaneously hydrolyzed.</text>
        <dbReference type="EC" id="3.1.21.3"/>
    </reaction>
</comment>
<evidence type="ECO:0000256" key="6">
    <source>
        <dbReference type="ARBA" id="ARBA00022759"/>
    </source>
</evidence>
<dbReference type="NCBIfam" id="TIGR00348">
    <property type="entry name" value="hsdR"/>
    <property type="match status" value="1"/>
</dbReference>
<organism evidence="12 13">
    <name type="scientific">SAR92 clade bacterium H455</name>
    <dbReference type="NCBI Taxonomy" id="2974818"/>
    <lineage>
        <taxon>Bacteria</taxon>
        <taxon>Pseudomonadati</taxon>
        <taxon>Pseudomonadota</taxon>
        <taxon>Gammaproteobacteria</taxon>
        <taxon>Cellvibrionales</taxon>
        <taxon>Porticoccaceae</taxon>
        <taxon>SAR92 clade</taxon>
    </lineage>
</organism>
<dbReference type="InterPro" id="IPR014001">
    <property type="entry name" value="Helicase_ATP-bd"/>
</dbReference>
<evidence type="ECO:0000256" key="5">
    <source>
        <dbReference type="ARBA" id="ARBA00022747"/>
    </source>
</evidence>
<evidence type="ECO:0000313" key="13">
    <source>
        <dbReference type="Proteomes" id="UP001059934"/>
    </source>
</evidence>
<gene>
    <name evidence="12" type="ORF">NYF23_12835</name>
</gene>
<reference evidence="12" key="1">
    <citation type="submission" date="2022-08" db="EMBL/GenBank/DDBJ databases">
        <title>Catabolic pathway analysis in culturable SAR92 clade bacteria reveals their overlooked roles in DMSP degradation in coastal seas.</title>
        <authorList>
            <person name="He X."/>
            <person name="Zhang X."/>
            <person name="Zhang Y."/>
        </authorList>
    </citation>
    <scope>NUCLEOTIDE SEQUENCE</scope>
    <source>
        <strain evidence="12">H455</strain>
    </source>
</reference>
<name>A0ABY5TLZ8_9GAMM</name>
<dbReference type="Pfam" id="PF18766">
    <property type="entry name" value="SWI2_SNF2"/>
    <property type="match status" value="1"/>
</dbReference>
<dbReference type="Pfam" id="PF22679">
    <property type="entry name" value="T1R_D3-like"/>
    <property type="match status" value="1"/>
</dbReference>
<evidence type="ECO:0000259" key="11">
    <source>
        <dbReference type="PROSITE" id="PS51192"/>
    </source>
</evidence>
<dbReference type="CDD" id="cd22332">
    <property type="entry name" value="HsdR_N"/>
    <property type="match status" value="1"/>
</dbReference>
<evidence type="ECO:0000256" key="9">
    <source>
        <dbReference type="ARBA" id="ARBA00023125"/>
    </source>
</evidence>
<dbReference type="InterPro" id="IPR021810">
    <property type="entry name" value="T1RH-like_C"/>
</dbReference>
<proteinExistence type="inferred from homology"/>
<dbReference type="GO" id="GO:0009035">
    <property type="term" value="F:type I site-specific deoxyribonuclease activity"/>
    <property type="evidence" value="ECO:0007669"/>
    <property type="project" value="UniProtKB-EC"/>
</dbReference>
<dbReference type="Proteomes" id="UP001059934">
    <property type="component" value="Chromosome"/>
</dbReference>
<dbReference type="InterPro" id="IPR051268">
    <property type="entry name" value="Type-I_R_enzyme_R_subunit"/>
</dbReference>
<keyword evidence="5 10" id="KW-0680">Restriction system</keyword>
<dbReference type="PROSITE" id="PS51192">
    <property type="entry name" value="HELICASE_ATP_BIND_1"/>
    <property type="match status" value="1"/>
</dbReference>
<dbReference type="InterPro" id="IPR055180">
    <property type="entry name" value="HsdR_RecA-like_helicase_dom_2"/>
</dbReference>
<dbReference type="InterPro" id="IPR040980">
    <property type="entry name" value="SWI2_SNF2"/>
</dbReference>
<accession>A0ABY5TLZ8</accession>
<dbReference type="EC" id="3.1.21.3" evidence="10"/>
<evidence type="ECO:0000256" key="3">
    <source>
        <dbReference type="ARBA" id="ARBA00022722"/>
    </source>
</evidence>
<sequence>MASDELDKVELPALEQLQSLGWSYVEGAKLSPDESNERSSLKDVVLEKRLTDSLKRINPWINDENLRKVVRELTKTLYPNLVEANQAIWTQINQCISVMQDLGKGNRGQTVHIIDFEHPENNEFLCTNQFKVSGVNQNIIPDILCFVNGLPLAVIECKSPYITNPMEAGIDQLLRYANRRTPENDEGAEKLFHYNSMMVSTHRDKARVGTITSRMEHYLEWKDPYPLTVEQVGAGEASQDVLLAGLFSKTNFLDVLQNFTVFEPVDGRIIKKIPRYQQFRAVHKTIERLKEGQTPKDKSGVIWHTQGSGKSLTMVFLTIKMRRDPELRDYKLVFLTDRTQLDSQLTSTFSKAQGETVHHADSVKSLKELLSSDASDIITAMVQKFQESADEFEFPVLNESEKIIVLADEAHRTQYGALGAAINTALPNAPRIAFTGTPLIKSQKTTSTFGSYIDTYTIEEAVKDGATVQILYEGREAMLRVTGDSLDNLFDEYFADYSDDEKAAIKKKYAVNRAVLEAPQRIRRVSMDILKHYREHIQPNGFKAMIVTSSRNAAVLYKEALDKLEAPQSAVIISGDHNDEKRFWDYTDGSKQKKQIEDFKKPLGTGDGQSDLSILIVKDMLLTGFDAPIAQVMYLDRKLTDHTLLQAIARVNRTNKNKFRGYIVDYFGLSDYLTEALEMFSNEDVAGALVDLKDEIPALKNAHTRVLGHFNGLDLDDLDACILALEDEVKRQSFQTDFQIFAKQMDIILPDPSATPFIRDLRRLGKISIGARNLYRDEQLDIAGAGEKVRELIEEHVYSTGIDPKIPPVDLLAGNYEEVLNQHKSPRAKASEIENAIKHHIKINIEDDPEYYKNLSKRLEDIIRKYGNKWTELVQMLLNFRDNIETDHQQQAVDLGLSPTELAFYNIFVSELGGKDALGGSTESQVKEVVQSLVQMLDEATQIVGFFSKWDEKKRVKRDIKRKVIENFDESLVAPITERFMDLAETKFK</sequence>
<keyword evidence="13" id="KW-1185">Reference proteome</keyword>
<feature type="domain" description="Helicase ATP-binding" evidence="11">
    <location>
        <begin position="291"/>
        <end position="456"/>
    </location>
</feature>
<dbReference type="InterPro" id="IPR004473">
    <property type="entry name" value="Restrct_endonuc_typeI_HsdR"/>
</dbReference>
<dbReference type="PANTHER" id="PTHR30195">
    <property type="entry name" value="TYPE I SITE-SPECIFIC DEOXYRIBONUCLEASE PROTEIN SUBUNIT M AND R"/>
    <property type="match status" value="1"/>
</dbReference>
<dbReference type="PANTHER" id="PTHR30195:SF15">
    <property type="entry name" value="TYPE I RESTRICTION ENZYME HINDI ENDONUCLEASE SUBUNIT"/>
    <property type="match status" value="1"/>
</dbReference>
<dbReference type="InterPro" id="IPR027417">
    <property type="entry name" value="P-loop_NTPase"/>
</dbReference>
<protein>
    <recommendedName>
        <fullName evidence="10">Type I restriction enzyme endonuclease subunit</fullName>
        <shortName evidence="10">R protein</shortName>
        <ecNumber evidence="10">3.1.21.3</ecNumber>
    </recommendedName>
</protein>
<evidence type="ECO:0000256" key="1">
    <source>
        <dbReference type="ARBA" id="ARBA00000851"/>
    </source>
</evidence>
<dbReference type="Pfam" id="PF04313">
    <property type="entry name" value="HSDR_N"/>
    <property type="match status" value="1"/>
</dbReference>
<evidence type="ECO:0000256" key="4">
    <source>
        <dbReference type="ARBA" id="ARBA00022741"/>
    </source>
</evidence>
<keyword evidence="7 10" id="KW-0378">Hydrolase</keyword>
<dbReference type="InterPro" id="IPR007409">
    <property type="entry name" value="Restrct_endonuc_type1_HsdR_N"/>
</dbReference>
<dbReference type="EMBL" id="CP103416">
    <property type="protein sequence ID" value="UVW34883.1"/>
    <property type="molecule type" value="Genomic_DNA"/>
</dbReference>
<evidence type="ECO:0000256" key="8">
    <source>
        <dbReference type="ARBA" id="ARBA00022840"/>
    </source>
</evidence>
<dbReference type="CDD" id="cd18800">
    <property type="entry name" value="SF2_C_EcoR124I-like"/>
    <property type="match status" value="1"/>
</dbReference>
<dbReference type="SUPFAM" id="SSF52540">
    <property type="entry name" value="P-loop containing nucleoside triphosphate hydrolases"/>
    <property type="match status" value="2"/>
</dbReference>
<evidence type="ECO:0000256" key="7">
    <source>
        <dbReference type="ARBA" id="ARBA00022801"/>
    </source>
</evidence>